<feature type="region of interest" description="Disordered" evidence="1">
    <location>
        <begin position="109"/>
        <end position="133"/>
    </location>
</feature>
<sequence>MAEAEEAKAVDATVTKVVEVWRRRRRRVWRETSLVPSISTSLAPAGKDLSYPFLRSRSPSHSHDFSYADVLQGCTTLKSIASYVSPPATIQTNELAEHGIASMIALPTRNQPKQHGDDPLFGSDSGPPLADCTLPSHSEPFIGSAHSLPSSSTLARAEGNNAPPSSYVHNRPIDMDEKITLVASAISKDLINVNSPVSPGADAGVFDAGFCTCQLHACV</sequence>
<evidence type="ECO:0000313" key="3">
    <source>
        <dbReference type="Proteomes" id="UP001293254"/>
    </source>
</evidence>
<organism evidence="2 3">
    <name type="scientific">Sesamum alatum</name>
    <dbReference type="NCBI Taxonomy" id="300844"/>
    <lineage>
        <taxon>Eukaryota</taxon>
        <taxon>Viridiplantae</taxon>
        <taxon>Streptophyta</taxon>
        <taxon>Embryophyta</taxon>
        <taxon>Tracheophyta</taxon>
        <taxon>Spermatophyta</taxon>
        <taxon>Magnoliopsida</taxon>
        <taxon>eudicotyledons</taxon>
        <taxon>Gunneridae</taxon>
        <taxon>Pentapetalae</taxon>
        <taxon>asterids</taxon>
        <taxon>lamiids</taxon>
        <taxon>Lamiales</taxon>
        <taxon>Pedaliaceae</taxon>
        <taxon>Sesamum</taxon>
    </lineage>
</organism>
<feature type="region of interest" description="Disordered" evidence="1">
    <location>
        <begin position="145"/>
        <end position="171"/>
    </location>
</feature>
<keyword evidence="3" id="KW-1185">Reference proteome</keyword>
<gene>
    <name evidence="2" type="ORF">Salat_2661800</name>
</gene>
<evidence type="ECO:0000256" key="1">
    <source>
        <dbReference type="SAM" id="MobiDB-lite"/>
    </source>
</evidence>
<name>A0AAE1XQ22_9LAMI</name>
<accession>A0AAE1XQ22</accession>
<evidence type="ECO:0000313" key="2">
    <source>
        <dbReference type="EMBL" id="KAK4415544.1"/>
    </source>
</evidence>
<dbReference type="EMBL" id="JACGWO010000011">
    <property type="protein sequence ID" value="KAK4415544.1"/>
    <property type="molecule type" value="Genomic_DNA"/>
</dbReference>
<reference evidence="2" key="2">
    <citation type="journal article" date="2024" name="Plant">
        <title>Genomic evolution and insights into agronomic trait innovations of Sesamum species.</title>
        <authorList>
            <person name="Miao H."/>
            <person name="Wang L."/>
            <person name="Qu L."/>
            <person name="Liu H."/>
            <person name="Sun Y."/>
            <person name="Le M."/>
            <person name="Wang Q."/>
            <person name="Wei S."/>
            <person name="Zheng Y."/>
            <person name="Lin W."/>
            <person name="Duan Y."/>
            <person name="Cao H."/>
            <person name="Xiong S."/>
            <person name="Wang X."/>
            <person name="Wei L."/>
            <person name="Li C."/>
            <person name="Ma Q."/>
            <person name="Ju M."/>
            <person name="Zhao R."/>
            <person name="Li G."/>
            <person name="Mu C."/>
            <person name="Tian Q."/>
            <person name="Mei H."/>
            <person name="Zhang T."/>
            <person name="Gao T."/>
            <person name="Zhang H."/>
        </authorList>
    </citation>
    <scope>NUCLEOTIDE SEQUENCE</scope>
    <source>
        <strain evidence="2">3651</strain>
    </source>
</reference>
<proteinExistence type="predicted"/>
<protein>
    <submittedName>
        <fullName evidence="2">Uncharacterized protein</fullName>
    </submittedName>
</protein>
<dbReference type="AlphaFoldDB" id="A0AAE1XQ22"/>
<dbReference type="Proteomes" id="UP001293254">
    <property type="component" value="Unassembled WGS sequence"/>
</dbReference>
<comment type="caution">
    <text evidence="2">The sequence shown here is derived from an EMBL/GenBank/DDBJ whole genome shotgun (WGS) entry which is preliminary data.</text>
</comment>
<reference evidence="2" key="1">
    <citation type="submission" date="2020-06" db="EMBL/GenBank/DDBJ databases">
        <authorList>
            <person name="Li T."/>
            <person name="Hu X."/>
            <person name="Zhang T."/>
            <person name="Song X."/>
            <person name="Zhang H."/>
            <person name="Dai N."/>
            <person name="Sheng W."/>
            <person name="Hou X."/>
            <person name="Wei L."/>
        </authorList>
    </citation>
    <scope>NUCLEOTIDE SEQUENCE</scope>
    <source>
        <strain evidence="2">3651</strain>
        <tissue evidence="2">Leaf</tissue>
    </source>
</reference>